<dbReference type="SUPFAM" id="SSF51445">
    <property type="entry name" value="(Trans)glycosidases"/>
    <property type="match status" value="1"/>
</dbReference>
<feature type="chain" id="PRO_5018237930" evidence="1">
    <location>
        <begin position="27"/>
        <end position="357"/>
    </location>
</feature>
<keyword evidence="3" id="KW-1185">Reference proteome</keyword>
<keyword evidence="1" id="KW-0732">Signal</keyword>
<dbReference type="Gene3D" id="3.20.20.80">
    <property type="entry name" value="Glycosidases"/>
    <property type="match status" value="1"/>
</dbReference>
<dbReference type="Proteomes" id="UP000271469">
    <property type="component" value="Chromosome"/>
</dbReference>
<evidence type="ECO:0000313" key="3">
    <source>
        <dbReference type="Proteomes" id="UP000271469"/>
    </source>
</evidence>
<dbReference type="RefSeq" id="WP_124708454.1">
    <property type="nucleotide sequence ID" value="NZ_CP033972.1"/>
</dbReference>
<dbReference type="InterPro" id="IPR017853">
    <property type="entry name" value="GH"/>
</dbReference>
<evidence type="ECO:0000256" key="1">
    <source>
        <dbReference type="SAM" id="SignalP"/>
    </source>
</evidence>
<dbReference type="InterPro" id="IPR051923">
    <property type="entry name" value="Glycosyl_Hydrolase_39"/>
</dbReference>
<proteinExistence type="predicted"/>
<dbReference type="PANTHER" id="PTHR12631">
    <property type="entry name" value="ALPHA-L-IDURONIDASE"/>
    <property type="match status" value="1"/>
</dbReference>
<reference evidence="2 3" key="1">
    <citation type="submission" date="2018-11" db="EMBL/GenBank/DDBJ databases">
        <title>Gordonia insulae sp. nov., isolated from an island soil.</title>
        <authorList>
            <person name="Kim Y.S."/>
            <person name="Kim S.B."/>
        </authorList>
    </citation>
    <scope>NUCLEOTIDE SEQUENCE [LARGE SCALE GENOMIC DNA]</scope>
    <source>
        <strain evidence="2 3">MMS17-SY073</strain>
    </source>
</reference>
<evidence type="ECO:0000313" key="2">
    <source>
        <dbReference type="EMBL" id="AZG45844.1"/>
    </source>
</evidence>
<sequence length="357" mass="38580">MRSRSLIFVIAMTLAMLSWSVAPAQARPTIPDAGYGFSDGGAMIFTNSRADTARELDAIRAAGGSWMRLGVDWSRIEPQRGKPNWSALDYIYDQAQARDIRILANLTFAPTWANGRSGVVGRTAPPRDPTTFATFARQYAQRYGSRTDAYEIWNEPNLPIFFGGQWSNRAASYTKILRAAYPALKSVAPATPVIAAGLSRGDGADAPPAFVTAMYAAGAHGFFDALAMHPYIAGGDGTLAGAKSRGWLDVASVRALMVAKGDASKKIWFTEFGAPTGPRWGPAWLATLGGAFNVTQAEQARQIELVLGAIAGLDYAGPAFVYSIRDTNTRSTQGEANFGSLYTTDWKPKTFFEHMRP</sequence>
<feature type="signal peptide" evidence="1">
    <location>
        <begin position="1"/>
        <end position="26"/>
    </location>
</feature>
<dbReference type="OrthoDB" id="9802522at2"/>
<dbReference type="GO" id="GO:0004553">
    <property type="term" value="F:hydrolase activity, hydrolyzing O-glycosyl compounds"/>
    <property type="evidence" value="ECO:0007669"/>
    <property type="project" value="TreeGrafter"/>
</dbReference>
<dbReference type="PANTHER" id="PTHR12631:SF10">
    <property type="entry name" value="BETA-XYLOSIDASE-LIKE PROTEIN-RELATED"/>
    <property type="match status" value="1"/>
</dbReference>
<gene>
    <name evidence="2" type="ORF">D7316_02444</name>
</gene>
<protein>
    <submittedName>
        <fullName evidence="2">Uncharacterized protein</fullName>
    </submittedName>
</protein>
<dbReference type="KEGG" id="gom:D7316_02444"/>
<dbReference type="EMBL" id="CP033972">
    <property type="protein sequence ID" value="AZG45844.1"/>
    <property type="molecule type" value="Genomic_DNA"/>
</dbReference>
<dbReference type="AlphaFoldDB" id="A0A3G8JL92"/>
<name>A0A3G8JL92_9ACTN</name>
<organism evidence="2 3">
    <name type="scientific">Gordonia insulae</name>
    <dbReference type="NCBI Taxonomy" id="2420509"/>
    <lineage>
        <taxon>Bacteria</taxon>
        <taxon>Bacillati</taxon>
        <taxon>Actinomycetota</taxon>
        <taxon>Actinomycetes</taxon>
        <taxon>Mycobacteriales</taxon>
        <taxon>Gordoniaceae</taxon>
        <taxon>Gordonia</taxon>
    </lineage>
</organism>
<accession>A0A3G8JL92</accession>